<dbReference type="SUPFAM" id="SSF100934">
    <property type="entry name" value="Heat shock protein 70kD (HSP70), C-terminal subdomain"/>
    <property type="match status" value="1"/>
</dbReference>
<evidence type="ECO:0000256" key="10">
    <source>
        <dbReference type="RuleBase" id="RU003322"/>
    </source>
</evidence>
<keyword evidence="6 9" id="KW-0067">ATP-binding</keyword>
<keyword evidence="7 9" id="KW-0346">Stress response</keyword>
<evidence type="ECO:0000256" key="11">
    <source>
        <dbReference type="SAM" id="Coils"/>
    </source>
</evidence>
<organism evidence="13 14">
    <name type="scientific">Ancylobacter aquaticus</name>
    <dbReference type="NCBI Taxonomy" id="100"/>
    <lineage>
        <taxon>Bacteria</taxon>
        <taxon>Pseudomonadati</taxon>
        <taxon>Pseudomonadota</taxon>
        <taxon>Alphaproteobacteria</taxon>
        <taxon>Hyphomicrobiales</taxon>
        <taxon>Xanthobacteraceae</taxon>
        <taxon>Ancylobacter</taxon>
    </lineage>
</organism>
<feature type="region of interest" description="Disordered" evidence="12">
    <location>
        <begin position="600"/>
        <end position="632"/>
    </location>
</feature>
<sequence length="632" mass="67686">MSKVIGIDLGTTNSCVAVMEGSTPKVIENAEGARTTPSIVAFTEDGERLVGQPAKRQAVTNPERTFFAVKRLVGRRYEDPMVEKDKKLVPYQIVRGDNGDAWLESDGKKYSPSQISAFTLQKMKETAEAYLGAKVDKAVITVPAYFNDAQRQATKDAGRIAGLEVLRIINEPTAAALAYGLDKKQAGTIAVYDLGGGTFDVSILEIGDGVFEVKSTNGDTFLGGEDFDMRLVTYLANEFKKEQGIDLRNDKLALQRLKEAAEKAKIELSSAAQTEINLPFITADASGPKHLTMKLTRAKFEALVDDLIQRTMEPCKKALKDAGLTAGQIDEVVLVGGMTRMPKVQEVVKQFFGKEPHKGVNPDEVVAIGAAIQAGVLAGDVKDVLLLDVTPLSLGIETLGGVFTRLIDRNTTIPTKKSQVFSTAEDGQTAVTIRVFQGEREMAADNKILGQFDLVGIPPAPRGVPQVEVAFDIDANGLVNVSAKDKGTGKEQQIRIQASGGLSDSDIDKMVKDAEAHAEEDKKRRAAVEAKNHAEALIHSTEKSLADYGDKVGAPEKAAIETALADLKAAMEGDDGEAIVTKTNTLAQASLKLGEAMYASQQGDAGGGDEAPKDDVVDAEFTEVDDDKKKSA</sequence>
<dbReference type="PROSITE" id="PS00297">
    <property type="entry name" value="HSP70_1"/>
    <property type="match status" value="1"/>
</dbReference>
<dbReference type="EMBL" id="SMFY01000001">
    <property type="protein sequence ID" value="TCK30111.1"/>
    <property type="molecule type" value="Genomic_DNA"/>
</dbReference>
<dbReference type="InterPro" id="IPR043129">
    <property type="entry name" value="ATPase_NBD"/>
</dbReference>
<dbReference type="InterPro" id="IPR029048">
    <property type="entry name" value="HSP70_C_sf"/>
</dbReference>
<dbReference type="PANTHER" id="PTHR19375">
    <property type="entry name" value="HEAT SHOCK PROTEIN 70KDA"/>
    <property type="match status" value="1"/>
</dbReference>
<keyword evidence="11" id="KW-0175">Coiled coil</keyword>
<dbReference type="NCBIfam" id="NF001413">
    <property type="entry name" value="PRK00290.1"/>
    <property type="match status" value="1"/>
</dbReference>
<dbReference type="SUPFAM" id="SSF100920">
    <property type="entry name" value="Heat shock protein 70kD (HSP70), peptide-binding domain"/>
    <property type="match status" value="1"/>
</dbReference>
<dbReference type="InterPro" id="IPR013126">
    <property type="entry name" value="Hsp_70_fam"/>
</dbReference>
<dbReference type="Pfam" id="PF00012">
    <property type="entry name" value="HSP70"/>
    <property type="match status" value="1"/>
</dbReference>
<dbReference type="FunFam" id="3.30.420.40:FF:000020">
    <property type="entry name" value="Chaperone protein HscA homolog"/>
    <property type="match status" value="1"/>
</dbReference>
<gene>
    <name evidence="9" type="primary">dnaK</name>
    <name evidence="13" type="ORF">EV667_0197</name>
</gene>
<accession>A0A4R1I7K3</accession>
<dbReference type="GO" id="GO:0140662">
    <property type="term" value="F:ATP-dependent protein folding chaperone"/>
    <property type="evidence" value="ECO:0007669"/>
    <property type="project" value="InterPro"/>
</dbReference>
<protein>
    <recommendedName>
        <fullName evidence="3 9">Chaperone protein DnaK</fullName>
    </recommendedName>
    <alternativeName>
        <fullName evidence="9">HSP70</fullName>
    </alternativeName>
    <alternativeName>
        <fullName evidence="9">Heat shock 70 kDa protein</fullName>
    </alternativeName>
    <alternativeName>
        <fullName evidence="9">Heat shock protein 70</fullName>
    </alternativeName>
</protein>
<dbReference type="PRINTS" id="PR00301">
    <property type="entry name" value="HEATSHOCK70"/>
</dbReference>
<keyword evidence="5 9" id="KW-0547">Nucleotide-binding</keyword>
<comment type="induction">
    <text evidence="9">By stress conditions e.g. heat shock.</text>
</comment>
<comment type="caution">
    <text evidence="13">The sequence shown here is derived from an EMBL/GenBank/DDBJ whole genome shotgun (WGS) entry which is preliminary data.</text>
</comment>
<comment type="function">
    <text evidence="1 9">Acts as a chaperone.</text>
</comment>
<dbReference type="PROSITE" id="PS00329">
    <property type="entry name" value="HSP70_2"/>
    <property type="match status" value="1"/>
</dbReference>
<dbReference type="AlphaFoldDB" id="A0A4R1I7K3"/>
<dbReference type="NCBIfam" id="TIGR02350">
    <property type="entry name" value="prok_dnaK"/>
    <property type="match status" value="1"/>
</dbReference>
<dbReference type="Proteomes" id="UP000295030">
    <property type="component" value="Unassembled WGS sequence"/>
</dbReference>
<evidence type="ECO:0000313" key="13">
    <source>
        <dbReference type="EMBL" id="TCK30111.1"/>
    </source>
</evidence>
<dbReference type="Gene3D" id="2.60.34.10">
    <property type="entry name" value="Substrate Binding Domain Of DNAk, Chain A, domain 1"/>
    <property type="match status" value="1"/>
</dbReference>
<dbReference type="GO" id="GO:0051082">
    <property type="term" value="F:unfolded protein binding"/>
    <property type="evidence" value="ECO:0007669"/>
    <property type="project" value="InterPro"/>
</dbReference>
<evidence type="ECO:0000256" key="6">
    <source>
        <dbReference type="ARBA" id="ARBA00022840"/>
    </source>
</evidence>
<keyword evidence="4 9" id="KW-0597">Phosphoprotein</keyword>
<proteinExistence type="evidence at transcript level"/>
<evidence type="ECO:0000256" key="9">
    <source>
        <dbReference type="HAMAP-Rule" id="MF_00332"/>
    </source>
</evidence>
<dbReference type="RefSeq" id="WP_131833480.1">
    <property type="nucleotide sequence ID" value="NZ_SMFY01000001.1"/>
</dbReference>
<dbReference type="FunFam" id="1.20.1270.10:FF:000001">
    <property type="entry name" value="Molecular chaperone DnaK"/>
    <property type="match status" value="1"/>
</dbReference>
<evidence type="ECO:0000256" key="1">
    <source>
        <dbReference type="ARBA" id="ARBA00002290"/>
    </source>
</evidence>
<dbReference type="InterPro" id="IPR029047">
    <property type="entry name" value="HSP70_peptide-bd_sf"/>
</dbReference>
<dbReference type="Gene3D" id="3.30.420.40">
    <property type="match status" value="2"/>
</dbReference>
<dbReference type="FunFam" id="2.60.34.10:FF:000014">
    <property type="entry name" value="Chaperone protein DnaK HSP70"/>
    <property type="match status" value="1"/>
</dbReference>
<dbReference type="SUPFAM" id="SSF53067">
    <property type="entry name" value="Actin-like ATPase domain"/>
    <property type="match status" value="2"/>
</dbReference>
<dbReference type="Gene3D" id="3.90.640.10">
    <property type="entry name" value="Actin, Chain A, domain 4"/>
    <property type="match status" value="1"/>
</dbReference>
<dbReference type="OrthoDB" id="9766019at2"/>
<dbReference type="InterPro" id="IPR012725">
    <property type="entry name" value="Chaperone_DnaK"/>
</dbReference>
<evidence type="ECO:0000256" key="8">
    <source>
        <dbReference type="ARBA" id="ARBA00023186"/>
    </source>
</evidence>
<keyword evidence="14" id="KW-1185">Reference proteome</keyword>
<dbReference type="HAMAP" id="MF_00332">
    <property type="entry name" value="DnaK"/>
    <property type="match status" value="1"/>
</dbReference>
<evidence type="ECO:0000256" key="4">
    <source>
        <dbReference type="ARBA" id="ARBA00022553"/>
    </source>
</evidence>
<dbReference type="CDD" id="cd11733">
    <property type="entry name" value="ASKHA_NBD_HSP70_HSPA9"/>
    <property type="match status" value="1"/>
</dbReference>
<dbReference type="InterPro" id="IPR018181">
    <property type="entry name" value="Heat_shock_70_CS"/>
</dbReference>
<evidence type="ECO:0000256" key="2">
    <source>
        <dbReference type="ARBA" id="ARBA00007381"/>
    </source>
</evidence>
<evidence type="ECO:0000256" key="7">
    <source>
        <dbReference type="ARBA" id="ARBA00023016"/>
    </source>
</evidence>
<name>A0A4R1I7K3_ANCAQ</name>
<reference evidence="13 14" key="1">
    <citation type="submission" date="2019-03" db="EMBL/GenBank/DDBJ databases">
        <title>Genomic Encyclopedia of Type Strains, Phase IV (KMG-IV): sequencing the most valuable type-strain genomes for metagenomic binning, comparative biology and taxonomic classification.</title>
        <authorList>
            <person name="Goeker M."/>
        </authorList>
    </citation>
    <scope>NUCLEOTIDE SEQUENCE [LARGE SCALE GENOMIC DNA]</scope>
    <source>
        <strain evidence="13 14">DSM 101</strain>
    </source>
</reference>
<feature type="coiled-coil region" evidence="11">
    <location>
        <begin position="247"/>
        <end position="274"/>
    </location>
</feature>
<feature type="modified residue" description="Phosphothreonine; by autocatalysis" evidence="9">
    <location>
        <position position="198"/>
    </location>
</feature>
<evidence type="ECO:0000256" key="12">
    <source>
        <dbReference type="SAM" id="MobiDB-lite"/>
    </source>
</evidence>
<dbReference type="PROSITE" id="PS01036">
    <property type="entry name" value="HSP70_3"/>
    <property type="match status" value="1"/>
</dbReference>
<evidence type="ECO:0000256" key="5">
    <source>
        <dbReference type="ARBA" id="ARBA00022741"/>
    </source>
</evidence>
<dbReference type="Gene3D" id="1.20.1270.10">
    <property type="match status" value="1"/>
</dbReference>
<keyword evidence="8 9" id="KW-0143">Chaperone</keyword>
<comment type="similarity">
    <text evidence="2 9 10">Belongs to the heat shock protein 70 family.</text>
</comment>
<dbReference type="FunFam" id="3.90.640.10:FF:000003">
    <property type="entry name" value="Molecular chaperone DnaK"/>
    <property type="match status" value="1"/>
</dbReference>
<dbReference type="FunFam" id="3.30.420.40:FF:000004">
    <property type="entry name" value="Molecular chaperone DnaK"/>
    <property type="match status" value="1"/>
</dbReference>
<evidence type="ECO:0000256" key="3">
    <source>
        <dbReference type="ARBA" id="ARBA00014415"/>
    </source>
</evidence>
<dbReference type="GO" id="GO:0005737">
    <property type="term" value="C:cytoplasm"/>
    <property type="evidence" value="ECO:0007669"/>
    <property type="project" value="UniProtKB-ARBA"/>
</dbReference>
<dbReference type="GO" id="GO:0005524">
    <property type="term" value="F:ATP binding"/>
    <property type="evidence" value="ECO:0007669"/>
    <property type="project" value="UniProtKB-UniRule"/>
</dbReference>
<evidence type="ECO:0000313" key="14">
    <source>
        <dbReference type="Proteomes" id="UP000295030"/>
    </source>
</evidence>
<dbReference type="NCBIfam" id="NF003520">
    <property type="entry name" value="PRK05183.1"/>
    <property type="match status" value="1"/>
</dbReference>